<accession>A0A0F3GKY2</accession>
<keyword evidence="1" id="KW-1133">Transmembrane helix</keyword>
<keyword evidence="1" id="KW-0812">Transmembrane</keyword>
<reference evidence="3 4" key="1">
    <citation type="submission" date="2015-02" db="EMBL/GenBank/DDBJ databases">
        <title>Single-cell genomics of uncultivated deep-branching MTB reveals a conserved set of magnetosome genes.</title>
        <authorList>
            <person name="Kolinko S."/>
            <person name="Richter M."/>
            <person name="Glockner F.O."/>
            <person name="Brachmann A."/>
            <person name="Schuler D."/>
        </authorList>
    </citation>
    <scope>NUCLEOTIDE SEQUENCE [LARGE SCALE GENOMIC DNA]</scope>
    <source>
        <strain evidence="3">TM-1</strain>
    </source>
</reference>
<feature type="domain" description="DUF218" evidence="2">
    <location>
        <begin position="53"/>
        <end position="182"/>
    </location>
</feature>
<evidence type="ECO:0000313" key="4">
    <source>
        <dbReference type="Proteomes" id="UP000033423"/>
    </source>
</evidence>
<dbReference type="CDD" id="cd06259">
    <property type="entry name" value="YdcF-like"/>
    <property type="match status" value="1"/>
</dbReference>
<protein>
    <submittedName>
        <fullName evidence="3">Protein containing DUF218</fullName>
    </submittedName>
</protein>
<feature type="transmembrane region" description="Helical" evidence="1">
    <location>
        <begin position="12"/>
        <end position="31"/>
    </location>
</feature>
<keyword evidence="4" id="KW-1185">Reference proteome</keyword>
<dbReference type="AlphaFoldDB" id="A0A0F3GKY2"/>
<evidence type="ECO:0000313" key="3">
    <source>
        <dbReference type="EMBL" id="KJU82629.1"/>
    </source>
</evidence>
<dbReference type="Pfam" id="PF02698">
    <property type="entry name" value="DUF218"/>
    <property type="match status" value="1"/>
</dbReference>
<gene>
    <name evidence="3" type="ORF">MBAV_005177</name>
</gene>
<sequence length="210" mass="24250">MLVDRRTKSTGRFIKRLAVVSVVLLIVLYVFHETILNYMASQLVYKDEVKPCDAIVVLTGDYTGERLMAAIDLFNKGYGKEIVFWGGPIYWKITIAELYLRQLQDSGVAPEHAIWSDEKLSQVSTDGEAQVNIRLLKSKGARSFILVTSHYHTARARNVYKPLARDNGMTMLVYPAADSNVKLKHWWRERESAKIVFLEFQKTIWYKLFQ</sequence>
<dbReference type="EMBL" id="LACI01002236">
    <property type="protein sequence ID" value="KJU82629.1"/>
    <property type="molecule type" value="Genomic_DNA"/>
</dbReference>
<evidence type="ECO:0000256" key="1">
    <source>
        <dbReference type="SAM" id="Phobius"/>
    </source>
</evidence>
<evidence type="ECO:0000259" key="2">
    <source>
        <dbReference type="Pfam" id="PF02698"/>
    </source>
</evidence>
<dbReference type="Proteomes" id="UP000033423">
    <property type="component" value="Unassembled WGS sequence"/>
</dbReference>
<organism evidence="3 4">
    <name type="scientific">Candidatus Magnetobacterium bavaricum</name>
    <dbReference type="NCBI Taxonomy" id="29290"/>
    <lineage>
        <taxon>Bacteria</taxon>
        <taxon>Pseudomonadati</taxon>
        <taxon>Nitrospirota</taxon>
        <taxon>Thermodesulfovibrionia</taxon>
        <taxon>Thermodesulfovibrionales</taxon>
        <taxon>Candidatus Magnetobacteriaceae</taxon>
        <taxon>Candidatus Magnetobacterium</taxon>
    </lineage>
</organism>
<dbReference type="InterPro" id="IPR003848">
    <property type="entry name" value="DUF218"/>
</dbReference>
<proteinExistence type="predicted"/>
<comment type="caution">
    <text evidence="3">The sequence shown here is derived from an EMBL/GenBank/DDBJ whole genome shotgun (WGS) entry which is preliminary data.</text>
</comment>
<keyword evidence="1" id="KW-0472">Membrane</keyword>
<name>A0A0F3GKY2_9BACT</name>